<keyword evidence="5" id="KW-0804">Transcription</keyword>
<comment type="subcellular location">
    <subcellularLocation>
        <location evidence="1">Nucleus</location>
    </subcellularLocation>
</comment>
<dbReference type="PANTHER" id="PTHR11988">
    <property type="entry name" value="THYROTROPH EMBRYONIC FACTOR RELATED"/>
    <property type="match status" value="1"/>
</dbReference>
<proteinExistence type="evidence at transcript level"/>
<keyword evidence="6" id="KW-0539">Nucleus</keyword>
<dbReference type="GO" id="GO:0005634">
    <property type="term" value="C:nucleus"/>
    <property type="evidence" value="ECO:0007669"/>
    <property type="project" value="UniProtKB-SubCell"/>
</dbReference>
<dbReference type="EMBL" id="KF316930">
    <property type="protein sequence ID" value="AGX93016.1"/>
    <property type="molecule type" value="mRNA"/>
</dbReference>
<name>U5NH56_PLADU</name>
<dbReference type="PANTHER" id="PTHR11988:SF27">
    <property type="entry name" value="GH27708P"/>
    <property type="match status" value="1"/>
</dbReference>
<dbReference type="GO" id="GO:0000978">
    <property type="term" value="F:RNA polymerase II cis-regulatory region sequence-specific DNA binding"/>
    <property type="evidence" value="ECO:0007669"/>
    <property type="project" value="TreeGrafter"/>
</dbReference>
<dbReference type="PROSITE" id="PS50217">
    <property type="entry name" value="BZIP"/>
    <property type="match status" value="1"/>
</dbReference>
<feature type="domain" description="BZIP" evidence="8">
    <location>
        <begin position="9"/>
        <end position="72"/>
    </location>
</feature>
<dbReference type="AlphaFoldDB" id="U5NH56"/>
<dbReference type="GO" id="GO:0000981">
    <property type="term" value="F:DNA-binding transcription factor activity, RNA polymerase II-specific"/>
    <property type="evidence" value="ECO:0007669"/>
    <property type="project" value="TreeGrafter"/>
</dbReference>
<keyword evidence="4" id="KW-0238">DNA-binding</keyword>
<feature type="non-terminal residue" evidence="9">
    <location>
        <position position="1"/>
    </location>
</feature>
<dbReference type="InterPro" id="IPR046347">
    <property type="entry name" value="bZIP_sf"/>
</dbReference>
<evidence type="ECO:0000313" key="9">
    <source>
        <dbReference type="EMBL" id="AGX93016.1"/>
    </source>
</evidence>
<dbReference type="CDD" id="cd14695">
    <property type="entry name" value="bZIP_HLF"/>
    <property type="match status" value="1"/>
</dbReference>
<dbReference type="Gene3D" id="1.20.5.170">
    <property type="match status" value="1"/>
</dbReference>
<evidence type="ECO:0000256" key="6">
    <source>
        <dbReference type="ARBA" id="ARBA00023242"/>
    </source>
</evidence>
<organism evidence="9">
    <name type="scientific">Platynereis dumerilii</name>
    <name type="common">Dumeril's clam worm</name>
    <dbReference type="NCBI Taxonomy" id="6359"/>
    <lineage>
        <taxon>Eukaryota</taxon>
        <taxon>Metazoa</taxon>
        <taxon>Spiralia</taxon>
        <taxon>Lophotrochozoa</taxon>
        <taxon>Annelida</taxon>
        <taxon>Polychaeta</taxon>
        <taxon>Errantia</taxon>
        <taxon>Phyllodocida</taxon>
        <taxon>Nereididae</taxon>
        <taxon>Platynereis</taxon>
    </lineage>
</organism>
<evidence type="ECO:0000256" key="1">
    <source>
        <dbReference type="ARBA" id="ARBA00004123"/>
    </source>
</evidence>
<dbReference type="InterPro" id="IPR040223">
    <property type="entry name" value="PAR_bZIP"/>
</dbReference>
<sequence>VFVPEDLKDDKYWCRRKKNNVAAKRSRDARRIKENQIALRAAFLEKQNHGLRDDNEKLRLEMKDMKKKMAKLEAMLGQKTVEVKEEVPSSSSSPSLPSQS</sequence>
<dbReference type="SUPFAM" id="SSF57959">
    <property type="entry name" value="Leucine zipper domain"/>
    <property type="match status" value="1"/>
</dbReference>
<comment type="similarity">
    <text evidence="2">Belongs to the bZIP family. PAR subfamily.</text>
</comment>
<reference evidence="9" key="1">
    <citation type="journal article" date="2013" name="Cell Rep.">
        <title>Circadian and circalunar clock interactions in a marine annelid.</title>
        <authorList>
            <person name="Zantke J."/>
            <person name="Ishikawa-Fujiwara T."/>
            <person name="Arboleda E."/>
            <person name="Lohs C."/>
            <person name="Schipany K."/>
            <person name="Hallay N."/>
            <person name="Straw A.D."/>
            <person name="Todo T."/>
            <person name="Tessmar-Raible K."/>
        </authorList>
    </citation>
    <scope>NUCLEOTIDE SEQUENCE</scope>
</reference>
<evidence type="ECO:0000259" key="8">
    <source>
        <dbReference type="PROSITE" id="PS50217"/>
    </source>
</evidence>
<feature type="compositionally biased region" description="Low complexity" evidence="7">
    <location>
        <begin position="88"/>
        <end position="100"/>
    </location>
</feature>
<protein>
    <submittedName>
        <fullName evidence="9">Pdp1</fullName>
    </submittedName>
</protein>
<accession>U5NH56</accession>
<evidence type="ECO:0000256" key="7">
    <source>
        <dbReference type="SAM" id="MobiDB-lite"/>
    </source>
</evidence>
<evidence type="ECO:0000256" key="4">
    <source>
        <dbReference type="ARBA" id="ARBA00023125"/>
    </source>
</evidence>
<keyword evidence="3" id="KW-0805">Transcription regulation</keyword>
<feature type="region of interest" description="Disordered" evidence="7">
    <location>
        <begin position="80"/>
        <end position="100"/>
    </location>
</feature>
<evidence type="ECO:0000256" key="3">
    <source>
        <dbReference type="ARBA" id="ARBA00023015"/>
    </source>
</evidence>
<dbReference type="InterPro" id="IPR004827">
    <property type="entry name" value="bZIP"/>
</dbReference>
<dbReference type="Pfam" id="PF07716">
    <property type="entry name" value="bZIP_2"/>
    <property type="match status" value="1"/>
</dbReference>
<evidence type="ECO:0000256" key="2">
    <source>
        <dbReference type="ARBA" id="ARBA00009208"/>
    </source>
</evidence>
<evidence type="ECO:0000256" key="5">
    <source>
        <dbReference type="ARBA" id="ARBA00023163"/>
    </source>
</evidence>
<dbReference type="FunFam" id="1.20.5.170:FF:000007">
    <property type="entry name" value="hepatic leukemia factor isoform X2"/>
    <property type="match status" value="1"/>
</dbReference>
<dbReference type="SMART" id="SM00338">
    <property type="entry name" value="BRLZ"/>
    <property type="match status" value="1"/>
</dbReference>